<dbReference type="Pfam" id="PF13720">
    <property type="entry name" value="Acetyltransf_11"/>
    <property type="match status" value="1"/>
</dbReference>
<organism evidence="7 8">
    <name type="scientific">Paludibaculum fermentans</name>
    <dbReference type="NCBI Taxonomy" id="1473598"/>
    <lineage>
        <taxon>Bacteria</taxon>
        <taxon>Pseudomonadati</taxon>
        <taxon>Acidobacteriota</taxon>
        <taxon>Terriglobia</taxon>
        <taxon>Bryobacterales</taxon>
        <taxon>Bryobacteraceae</taxon>
        <taxon>Paludibaculum</taxon>
    </lineage>
</organism>
<evidence type="ECO:0000256" key="1">
    <source>
        <dbReference type="ARBA" id="ARBA00022516"/>
    </source>
</evidence>
<evidence type="ECO:0000313" key="8">
    <source>
        <dbReference type="Proteomes" id="UP000593892"/>
    </source>
</evidence>
<dbReference type="NCBIfam" id="TIGR01852">
    <property type="entry name" value="lipid_A_lpxA"/>
    <property type="match status" value="1"/>
</dbReference>
<protein>
    <submittedName>
        <fullName evidence="7">Acyl-ACP--UDP-N-acetylglucosamine O-acyltransferase</fullName>
        <ecNumber evidence="7">2.3.1.129</ecNumber>
    </submittedName>
</protein>
<evidence type="ECO:0000256" key="3">
    <source>
        <dbReference type="ARBA" id="ARBA00022679"/>
    </source>
</evidence>
<accession>A0A7S7NLV2</accession>
<dbReference type="AlphaFoldDB" id="A0A7S7NLV2"/>
<keyword evidence="3 7" id="KW-0808">Transferase</keyword>
<evidence type="ECO:0000313" key="7">
    <source>
        <dbReference type="EMBL" id="QOY85985.1"/>
    </source>
</evidence>
<gene>
    <name evidence="7" type="primary">lpxA</name>
    <name evidence="7" type="ORF">IRI77_24640</name>
</gene>
<dbReference type="Pfam" id="PF00132">
    <property type="entry name" value="Hexapep"/>
    <property type="match status" value="1"/>
</dbReference>
<dbReference type="EMBL" id="CP063849">
    <property type="protein sequence ID" value="QOY85985.1"/>
    <property type="molecule type" value="Genomic_DNA"/>
</dbReference>
<dbReference type="RefSeq" id="WP_194447654.1">
    <property type="nucleotide sequence ID" value="NZ_CP063849.1"/>
</dbReference>
<evidence type="ECO:0000256" key="2">
    <source>
        <dbReference type="ARBA" id="ARBA00022556"/>
    </source>
</evidence>
<dbReference type="EC" id="2.3.1.129" evidence="7"/>
<proteinExistence type="predicted"/>
<reference evidence="7 8" key="1">
    <citation type="submission" date="2020-10" db="EMBL/GenBank/DDBJ databases">
        <title>Complete genome sequence of Paludibaculum fermentans P105T, a facultatively anaerobic acidobacterium capable of dissimilatory Fe(III) reduction.</title>
        <authorList>
            <person name="Dedysh S.N."/>
            <person name="Beletsky A.V."/>
            <person name="Kulichevskaya I.S."/>
            <person name="Mardanov A.V."/>
            <person name="Ravin N.V."/>
        </authorList>
    </citation>
    <scope>NUCLEOTIDE SEQUENCE [LARGE SCALE GENOMIC DNA]</scope>
    <source>
        <strain evidence="7 8">P105</strain>
    </source>
</reference>
<dbReference type="InterPro" id="IPR037157">
    <property type="entry name" value="Acetyltransf_C_sf"/>
</dbReference>
<dbReference type="InterPro" id="IPR029098">
    <property type="entry name" value="Acetyltransf_C"/>
</dbReference>
<dbReference type="GO" id="GO:0008780">
    <property type="term" value="F:acyl-[acyl-carrier-protein]-UDP-N-acetylglucosamine O-acyltransferase activity"/>
    <property type="evidence" value="ECO:0007669"/>
    <property type="project" value="UniProtKB-EC"/>
</dbReference>
<dbReference type="GO" id="GO:0016020">
    <property type="term" value="C:membrane"/>
    <property type="evidence" value="ECO:0007669"/>
    <property type="project" value="GOC"/>
</dbReference>
<dbReference type="Gene3D" id="2.160.10.10">
    <property type="entry name" value="Hexapeptide repeat proteins"/>
    <property type="match status" value="1"/>
</dbReference>
<feature type="domain" description="UDP N-acetylglucosamine O-acyltransferase C-terminal" evidence="6">
    <location>
        <begin position="175"/>
        <end position="257"/>
    </location>
</feature>
<dbReference type="KEGG" id="pfer:IRI77_24640"/>
<keyword evidence="1" id="KW-0444">Lipid biosynthesis</keyword>
<dbReference type="PANTHER" id="PTHR43480:SF1">
    <property type="entry name" value="ACYL-[ACYL-CARRIER-PROTEIN]--UDP-N-ACETYLGLUCOSAMINE O-ACYLTRANSFERASE, MITOCHONDRIAL-RELATED"/>
    <property type="match status" value="1"/>
</dbReference>
<dbReference type="NCBIfam" id="NF003657">
    <property type="entry name" value="PRK05289.1"/>
    <property type="match status" value="1"/>
</dbReference>
<sequence>MAIHPTAIIDPAARIHPDADIGPFCVIGAEVEIGARTRLMANLYIEGPTWIGEDNIFYPYGSVGVASQDLKYHGERTETRIGSRNKIREFVTIHRGTEGGGSLTTIGDDNLLMAYTHIAHDAQIGSHIILGNAVTLAGHVSIGDWAIVEAFSGVHQFCRIGRHSFTGGYSVVTQDVLPYSQTVTPRQSKVYGENKIGLQRRGFPADSIAGLHKAFRLLVSDKLNTSQALEQIQAEVAPCAEVDELTEFIRTAKRGFIK</sequence>
<keyword evidence="5 7" id="KW-0012">Acyltransferase</keyword>
<keyword evidence="2" id="KW-0441">Lipid A biosynthesis</keyword>
<dbReference type="CDD" id="cd03351">
    <property type="entry name" value="LbH_UDP-GlcNAc_AT"/>
    <property type="match status" value="1"/>
</dbReference>
<evidence type="ECO:0000256" key="5">
    <source>
        <dbReference type="ARBA" id="ARBA00023315"/>
    </source>
</evidence>
<dbReference type="GO" id="GO:0009245">
    <property type="term" value="P:lipid A biosynthetic process"/>
    <property type="evidence" value="ECO:0007669"/>
    <property type="project" value="UniProtKB-KW"/>
</dbReference>
<dbReference type="InterPro" id="IPR001451">
    <property type="entry name" value="Hexapep"/>
</dbReference>
<evidence type="ECO:0000259" key="6">
    <source>
        <dbReference type="Pfam" id="PF13720"/>
    </source>
</evidence>
<dbReference type="PANTHER" id="PTHR43480">
    <property type="entry name" value="ACYL-[ACYL-CARRIER-PROTEIN]--UDP-N-ACETYLGLUCOSAMINE O-ACYLTRANSFERASE"/>
    <property type="match status" value="1"/>
</dbReference>
<dbReference type="SUPFAM" id="SSF51161">
    <property type="entry name" value="Trimeric LpxA-like enzymes"/>
    <property type="match status" value="1"/>
</dbReference>
<dbReference type="Gene3D" id="1.20.1180.10">
    <property type="entry name" value="Udp N-acetylglucosamine O-acyltransferase, C-terminal domain"/>
    <property type="match status" value="1"/>
</dbReference>
<keyword evidence="8" id="KW-1185">Reference proteome</keyword>
<dbReference type="PIRSF" id="PIRSF000456">
    <property type="entry name" value="UDP-GlcNAc_acltr"/>
    <property type="match status" value="1"/>
</dbReference>
<evidence type="ECO:0000256" key="4">
    <source>
        <dbReference type="ARBA" id="ARBA00023098"/>
    </source>
</evidence>
<keyword evidence="4" id="KW-0443">Lipid metabolism</keyword>
<dbReference type="Proteomes" id="UP000593892">
    <property type="component" value="Chromosome"/>
</dbReference>
<dbReference type="InterPro" id="IPR010137">
    <property type="entry name" value="Lipid_A_LpxA"/>
</dbReference>
<name>A0A7S7NLV2_PALFE</name>
<dbReference type="InterPro" id="IPR011004">
    <property type="entry name" value="Trimer_LpxA-like_sf"/>
</dbReference>